<accession>A0A0D8BRQ6</accession>
<sequence length="277" mass="31509">MVVNLAFIRELARRFTEDEIPRLSAELAYYFLLSLFPFLLFLMTLLAYLPIPHEDVLALVRQYAPKEALHLIETNVHRLIDEQNGGLLSFSIIAAIWSASNGMSAIMRAFNRAYDVQEDRPFWVVRGLSIVLTLGMIAVIVVMLVLPVFGRMIGLFLFSVLGLSKPFLTIWTTFRWLLSVLVLFVVFTALYYFAPNKRLRCVTVVRGALFATAGWIATSLAFAYYVNNFANYTAMYGSLGGMIVLMVWFYLSGMILILGGELNAMFDCEHKGRRRLR</sequence>
<name>A0A0D8BRQ6_GEOKU</name>
<evidence type="ECO:0000256" key="1">
    <source>
        <dbReference type="ARBA" id="ARBA00004651"/>
    </source>
</evidence>
<dbReference type="PANTHER" id="PTHR30213">
    <property type="entry name" value="INNER MEMBRANE PROTEIN YHJD"/>
    <property type="match status" value="1"/>
</dbReference>
<reference evidence="7 8" key="1">
    <citation type="submission" date="2015-01" db="EMBL/GenBank/DDBJ databases">
        <authorList>
            <person name="Filippidou S."/>
            <person name="Jeanneret N."/>
            <person name="Russel-Delif L."/>
            <person name="Junier T."/>
            <person name="Wunderlin T."/>
            <person name="Molina V."/>
            <person name="Johnson S.L."/>
            <person name="Davenport K.W."/>
            <person name="Chain P.S."/>
            <person name="Dorador C."/>
            <person name="Junier P."/>
        </authorList>
    </citation>
    <scope>NUCLEOTIDE SEQUENCE [LARGE SCALE GENOMIC DNA]</scope>
    <source>
        <strain evidence="7 8">Et7/4</strain>
    </source>
</reference>
<dbReference type="PATRIC" id="fig|1462.6.peg.3049"/>
<dbReference type="OrthoDB" id="9775903at2"/>
<keyword evidence="4 6" id="KW-1133">Transmembrane helix</keyword>
<dbReference type="AlphaFoldDB" id="A0A0D8BRQ6"/>
<evidence type="ECO:0000256" key="5">
    <source>
        <dbReference type="ARBA" id="ARBA00023136"/>
    </source>
</evidence>
<dbReference type="GO" id="GO:0005886">
    <property type="term" value="C:plasma membrane"/>
    <property type="evidence" value="ECO:0007669"/>
    <property type="project" value="UniProtKB-SubCell"/>
</dbReference>
<evidence type="ECO:0000256" key="6">
    <source>
        <dbReference type="SAM" id="Phobius"/>
    </source>
</evidence>
<feature type="transmembrane region" description="Helical" evidence="6">
    <location>
        <begin position="176"/>
        <end position="194"/>
    </location>
</feature>
<dbReference type="RefSeq" id="WP_044732339.1">
    <property type="nucleotide sequence ID" value="NZ_JYBP01000003.1"/>
</dbReference>
<dbReference type="Proteomes" id="UP000032522">
    <property type="component" value="Unassembled WGS sequence"/>
</dbReference>
<evidence type="ECO:0000313" key="8">
    <source>
        <dbReference type="Proteomes" id="UP000032522"/>
    </source>
</evidence>
<keyword evidence="5 6" id="KW-0472">Membrane</keyword>
<dbReference type="PIRSF" id="PIRSF035875">
    <property type="entry name" value="RNase_BN"/>
    <property type="match status" value="1"/>
</dbReference>
<gene>
    <name evidence="7" type="primary">yihY</name>
    <name evidence="7" type="ORF">LG52_2761</name>
</gene>
<feature type="transmembrane region" description="Helical" evidence="6">
    <location>
        <begin position="87"/>
        <end position="110"/>
    </location>
</feature>
<feature type="transmembrane region" description="Helical" evidence="6">
    <location>
        <begin position="206"/>
        <end position="226"/>
    </location>
</feature>
<evidence type="ECO:0000256" key="4">
    <source>
        <dbReference type="ARBA" id="ARBA00022989"/>
    </source>
</evidence>
<evidence type="ECO:0000256" key="3">
    <source>
        <dbReference type="ARBA" id="ARBA00022692"/>
    </source>
</evidence>
<protein>
    <submittedName>
        <fullName evidence="7">YihY family inner membrane domain protein</fullName>
    </submittedName>
</protein>
<organism evidence="7 8">
    <name type="scientific">Geobacillus kaustophilus</name>
    <dbReference type="NCBI Taxonomy" id="1462"/>
    <lineage>
        <taxon>Bacteria</taxon>
        <taxon>Bacillati</taxon>
        <taxon>Bacillota</taxon>
        <taxon>Bacilli</taxon>
        <taxon>Bacillales</taxon>
        <taxon>Anoxybacillaceae</taxon>
        <taxon>Geobacillus</taxon>
        <taxon>Geobacillus thermoleovorans group</taxon>
    </lineage>
</organism>
<proteinExistence type="predicted"/>
<keyword evidence="2" id="KW-1003">Cell membrane</keyword>
<dbReference type="PANTHER" id="PTHR30213:SF0">
    <property type="entry name" value="UPF0761 MEMBRANE PROTEIN YIHY"/>
    <property type="match status" value="1"/>
</dbReference>
<feature type="transmembrane region" description="Helical" evidence="6">
    <location>
        <begin position="27"/>
        <end position="51"/>
    </location>
</feature>
<dbReference type="EMBL" id="JYBP01000003">
    <property type="protein sequence ID" value="KJE26805.1"/>
    <property type="molecule type" value="Genomic_DNA"/>
</dbReference>
<keyword evidence="3 6" id="KW-0812">Transmembrane</keyword>
<dbReference type="Pfam" id="PF03631">
    <property type="entry name" value="Virul_fac_BrkB"/>
    <property type="match status" value="1"/>
</dbReference>
<dbReference type="NCBIfam" id="TIGR00765">
    <property type="entry name" value="yihY_not_rbn"/>
    <property type="match status" value="1"/>
</dbReference>
<feature type="transmembrane region" description="Helical" evidence="6">
    <location>
        <begin position="238"/>
        <end position="266"/>
    </location>
</feature>
<evidence type="ECO:0000256" key="2">
    <source>
        <dbReference type="ARBA" id="ARBA00022475"/>
    </source>
</evidence>
<comment type="caution">
    <text evidence="7">The sequence shown here is derived from an EMBL/GenBank/DDBJ whole genome shotgun (WGS) entry which is preliminary data.</text>
</comment>
<comment type="subcellular location">
    <subcellularLocation>
        <location evidence="1">Cell membrane</location>
        <topology evidence="1">Multi-pass membrane protein</topology>
    </subcellularLocation>
</comment>
<feature type="transmembrane region" description="Helical" evidence="6">
    <location>
        <begin position="122"/>
        <end position="146"/>
    </location>
</feature>
<dbReference type="InterPro" id="IPR017039">
    <property type="entry name" value="Virul_fac_BrkB"/>
</dbReference>
<evidence type="ECO:0000313" key="7">
    <source>
        <dbReference type="EMBL" id="KJE26805.1"/>
    </source>
</evidence>